<accession>A0A5P8VSZ0</accession>
<sequence length="41" mass="5033">MRLPCPETSIIKRFWDKIILVWSQLNFRNLSNYLTSFIKLF</sequence>
<keyword evidence="2" id="KW-1185">Reference proteome</keyword>
<reference evidence="1 2" key="1">
    <citation type="submission" date="2019-10" db="EMBL/GenBank/DDBJ databases">
        <title>Genomic and transcriptomic insights into the perfect genentic adaptation of a filamentous nitrogen-fixing cyanobacterium to rice fields.</title>
        <authorList>
            <person name="Chen Z."/>
        </authorList>
    </citation>
    <scope>NUCLEOTIDE SEQUENCE [LARGE SCALE GENOMIC DNA]</scope>
    <source>
        <strain evidence="1">CCNUC1</strain>
    </source>
</reference>
<gene>
    <name evidence="1" type="ORF">GXM_00975</name>
</gene>
<organism evidence="1 2">
    <name type="scientific">Nostoc sphaeroides CCNUC1</name>
    <dbReference type="NCBI Taxonomy" id="2653204"/>
    <lineage>
        <taxon>Bacteria</taxon>
        <taxon>Bacillati</taxon>
        <taxon>Cyanobacteriota</taxon>
        <taxon>Cyanophyceae</taxon>
        <taxon>Nostocales</taxon>
        <taxon>Nostocaceae</taxon>
        <taxon>Nostoc</taxon>
    </lineage>
</organism>
<evidence type="ECO:0000313" key="1">
    <source>
        <dbReference type="EMBL" id="QFS43502.1"/>
    </source>
</evidence>
<dbReference type="KEGG" id="nsh:GXM_00975"/>
<proteinExistence type="predicted"/>
<dbReference type="Proteomes" id="UP000326678">
    <property type="component" value="Chromosome Gxm1"/>
</dbReference>
<dbReference type="AlphaFoldDB" id="A0A5P8VSZ0"/>
<protein>
    <submittedName>
        <fullName evidence="1">Uncharacterized protein</fullName>
    </submittedName>
</protein>
<name>A0A5P8VSZ0_9NOSO</name>
<dbReference type="EMBL" id="CP045226">
    <property type="protein sequence ID" value="QFS43502.1"/>
    <property type="molecule type" value="Genomic_DNA"/>
</dbReference>
<evidence type="ECO:0000313" key="2">
    <source>
        <dbReference type="Proteomes" id="UP000326678"/>
    </source>
</evidence>